<evidence type="ECO:0000256" key="2">
    <source>
        <dbReference type="ARBA" id="ARBA00022475"/>
    </source>
</evidence>
<feature type="domain" description="Glycosyltransferase RgtA/B/C/D-like" evidence="9">
    <location>
        <begin position="66"/>
        <end position="224"/>
    </location>
</feature>
<feature type="transmembrane region" description="Helical" evidence="8">
    <location>
        <begin position="86"/>
        <end position="107"/>
    </location>
</feature>
<dbReference type="AlphaFoldDB" id="A0A1F5ZJZ7"/>
<comment type="caution">
    <text evidence="10">The sequence shown here is derived from an EMBL/GenBank/DDBJ whole genome shotgun (WGS) entry which is preliminary data.</text>
</comment>
<feature type="transmembrane region" description="Helical" evidence="8">
    <location>
        <begin position="358"/>
        <end position="377"/>
    </location>
</feature>
<evidence type="ECO:0000256" key="4">
    <source>
        <dbReference type="ARBA" id="ARBA00022679"/>
    </source>
</evidence>
<evidence type="ECO:0000313" key="11">
    <source>
        <dbReference type="Proteomes" id="UP000176923"/>
    </source>
</evidence>
<keyword evidence="4" id="KW-0808">Transferase</keyword>
<dbReference type="Proteomes" id="UP000176923">
    <property type="component" value="Unassembled WGS sequence"/>
</dbReference>
<dbReference type="EMBL" id="MFJL01000041">
    <property type="protein sequence ID" value="OGG12826.1"/>
    <property type="molecule type" value="Genomic_DNA"/>
</dbReference>
<accession>A0A1F5ZJZ7</accession>
<evidence type="ECO:0000256" key="1">
    <source>
        <dbReference type="ARBA" id="ARBA00004651"/>
    </source>
</evidence>
<organism evidence="10 11">
    <name type="scientific">Candidatus Gottesmanbacteria bacterium RIFCSPHIGHO2_02_FULL_39_11</name>
    <dbReference type="NCBI Taxonomy" id="1798382"/>
    <lineage>
        <taxon>Bacteria</taxon>
        <taxon>Candidatus Gottesmaniibacteriota</taxon>
    </lineage>
</organism>
<keyword evidence="7 8" id="KW-0472">Membrane</keyword>
<evidence type="ECO:0000313" key="10">
    <source>
        <dbReference type="EMBL" id="OGG12826.1"/>
    </source>
</evidence>
<keyword evidence="3" id="KW-0328">Glycosyltransferase</keyword>
<feature type="transmembrane region" description="Helical" evidence="8">
    <location>
        <begin position="208"/>
        <end position="224"/>
    </location>
</feature>
<dbReference type="GO" id="GO:0016763">
    <property type="term" value="F:pentosyltransferase activity"/>
    <property type="evidence" value="ECO:0007669"/>
    <property type="project" value="TreeGrafter"/>
</dbReference>
<dbReference type="PANTHER" id="PTHR33908:SF11">
    <property type="entry name" value="MEMBRANE PROTEIN"/>
    <property type="match status" value="1"/>
</dbReference>
<gene>
    <name evidence="10" type="ORF">A3D77_07255</name>
</gene>
<evidence type="ECO:0000259" key="9">
    <source>
        <dbReference type="Pfam" id="PF13231"/>
    </source>
</evidence>
<dbReference type="PANTHER" id="PTHR33908">
    <property type="entry name" value="MANNOSYLTRANSFERASE YKCB-RELATED"/>
    <property type="match status" value="1"/>
</dbReference>
<comment type="subcellular location">
    <subcellularLocation>
        <location evidence="1">Cell membrane</location>
        <topology evidence="1">Multi-pass membrane protein</topology>
    </subcellularLocation>
</comment>
<feature type="transmembrane region" description="Helical" evidence="8">
    <location>
        <begin position="334"/>
        <end position="352"/>
    </location>
</feature>
<proteinExistence type="predicted"/>
<feature type="transmembrane region" description="Helical" evidence="8">
    <location>
        <begin position="386"/>
        <end position="404"/>
    </location>
</feature>
<evidence type="ECO:0000256" key="3">
    <source>
        <dbReference type="ARBA" id="ARBA00022676"/>
    </source>
</evidence>
<evidence type="ECO:0000256" key="8">
    <source>
        <dbReference type="SAM" id="Phobius"/>
    </source>
</evidence>
<protein>
    <recommendedName>
        <fullName evidence="9">Glycosyltransferase RgtA/B/C/D-like domain-containing protein</fullName>
    </recommendedName>
</protein>
<sequence>MKKIFILFLILTLGFILRFWHLGDNPPSLDWDEASLGYNAYSILKTGADEYGNFLPLSIRSFGDYKPPLYTYLTIPPVSLWGLNEYSTRFASALLGFFTLIVGYFLVRILLNLYSAKIPLLFTLFFAISPWHIQFSRIAFESNISLFFVSLGICLFLYASKRPKLYIASFIMLGLSLYTYHSPRLIVPLLIVFLTLLYRRHILPNKKWFVVGIICFILLILPVLKELRGSTGARFSSVSSLTPESLSESINLIKIDKENGDRLGMLTHNRRLIYAREILGGYLDHFNFDFLFLNGDPPARHHANGMGMMYLWDFIFVAIGGIVVLRVRNAGMKVMVIWLVLSPLASALTTGTPHAVRALLMLLPLVYFSTIGFNFVYTRYKKLTRVAVFFLLINFYYYLNLYWIHSPVESSSDWQYGYKQVVSEVAKRESEFDKIIVTYRYDQPYIFFLYYNLIDPSWYQKNWGTGEIPRSNRSFGKFEFRNIDWQKDSYLKNVLFVGTGDEIPSDIPNEQVLHFLDGSVAFRVVAR</sequence>
<keyword evidence="2" id="KW-1003">Cell membrane</keyword>
<feature type="transmembrane region" description="Helical" evidence="8">
    <location>
        <begin position="165"/>
        <end position="180"/>
    </location>
</feature>
<feature type="transmembrane region" description="Helical" evidence="8">
    <location>
        <begin position="309"/>
        <end position="327"/>
    </location>
</feature>
<keyword evidence="6 8" id="KW-1133">Transmembrane helix</keyword>
<name>A0A1F5ZJZ7_9BACT</name>
<dbReference type="STRING" id="1798382.A3D77_07255"/>
<keyword evidence="5 8" id="KW-0812">Transmembrane</keyword>
<feature type="transmembrane region" description="Helical" evidence="8">
    <location>
        <begin position="139"/>
        <end position="158"/>
    </location>
</feature>
<evidence type="ECO:0000256" key="5">
    <source>
        <dbReference type="ARBA" id="ARBA00022692"/>
    </source>
</evidence>
<evidence type="ECO:0000256" key="6">
    <source>
        <dbReference type="ARBA" id="ARBA00022989"/>
    </source>
</evidence>
<dbReference type="GO" id="GO:0009103">
    <property type="term" value="P:lipopolysaccharide biosynthetic process"/>
    <property type="evidence" value="ECO:0007669"/>
    <property type="project" value="UniProtKB-ARBA"/>
</dbReference>
<evidence type="ECO:0000256" key="7">
    <source>
        <dbReference type="ARBA" id="ARBA00023136"/>
    </source>
</evidence>
<dbReference type="InterPro" id="IPR050297">
    <property type="entry name" value="LipidA_mod_glycosyltrf_83"/>
</dbReference>
<dbReference type="InterPro" id="IPR038731">
    <property type="entry name" value="RgtA/B/C-like"/>
</dbReference>
<feature type="transmembrane region" description="Helical" evidence="8">
    <location>
        <begin position="114"/>
        <end position="133"/>
    </location>
</feature>
<dbReference type="GO" id="GO:0005886">
    <property type="term" value="C:plasma membrane"/>
    <property type="evidence" value="ECO:0007669"/>
    <property type="project" value="UniProtKB-SubCell"/>
</dbReference>
<reference evidence="10 11" key="1">
    <citation type="journal article" date="2016" name="Nat. Commun.">
        <title>Thousands of microbial genomes shed light on interconnected biogeochemical processes in an aquifer system.</title>
        <authorList>
            <person name="Anantharaman K."/>
            <person name="Brown C.T."/>
            <person name="Hug L.A."/>
            <person name="Sharon I."/>
            <person name="Castelle C.J."/>
            <person name="Probst A.J."/>
            <person name="Thomas B.C."/>
            <person name="Singh A."/>
            <person name="Wilkins M.J."/>
            <person name="Karaoz U."/>
            <person name="Brodie E.L."/>
            <person name="Williams K.H."/>
            <person name="Hubbard S.S."/>
            <person name="Banfield J.F."/>
        </authorList>
    </citation>
    <scope>NUCLEOTIDE SEQUENCE [LARGE SCALE GENOMIC DNA]</scope>
</reference>
<dbReference type="Pfam" id="PF13231">
    <property type="entry name" value="PMT_2"/>
    <property type="match status" value="1"/>
</dbReference>